<evidence type="ECO:0000313" key="3">
    <source>
        <dbReference type="Proteomes" id="UP001596513"/>
    </source>
</evidence>
<accession>A0ABW2U6T4</accession>
<keyword evidence="2" id="KW-0645">Protease</keyword>
<keyword evidence="2" id="KW-0121">Carboxypeptidase</keyword>
<keyword evidence="2" id="KW-0378">Hydrolase</keyword>
<dbReference type="Pfam" id="PF02113">
    <property type="entry name" value="Peptidase_S13"/>
    <property type="match status" value="1"/>
</dbReference>
<protein>
    <submittedName>
        <fullName evidence="2">D-alanyl-D-alanine carboxypeptidase</fullName>
        <ecNumber evidence="2">3.4.16.4</ecNumber>
    </submittedName>
</protein>
<comment type="caution">
    <text evidence="2">The sequence shown here is derived from an EMBL/GenBank/DDBJ whole genome shotgun (WGS) entry which is preliminary data.</text>
</comment>
<reference evidence="3" key="1">
    <citation type="journal article" date="2019" name="Int. J. Syst. Evol. Microbiol.">
        <title>The Global Catalogue of Microorganisms (GCM) 10K type strain sequencing project: providing services to taxonomists for standard genome sequencing and annotation.</title>
        <authorList>
            <consortium name="The Broad Institute Genomics Platform"/>
            <consortium name="The Broad Institute Genome Sequencing Center for Infectious Disease"/>
            <person name="Wu L."/>
            <person name="Ma J."/>
        </authorList>
    </citation>
    <scope>NUCLEOTIDE SEQUENCE [LARGE SCALE GENOMIC DNA]</scope>
    <source>
        <strain evidence="3">JCM 19635</strain>
    </source>
</reference>
<evidence type="ECO:0000256" key="1">
    <source>
        <dbReference type="SAM" id="SignalP"/>
    </source>
</evidence>
<feature type="signal peptide" evidence="1">
    <location>
        <begin position="1"/>
        <end position="22"/>
    </location>
</feature>
<name>A0ABW2U6T4_9BACT</name>
<organism evidence="2 3">
    <name type="scientific">Hymenobacter humi</name>
    <dbReference type="NCBI Taxonomy" id="1411620"/>
    <lineage>
        <taxon>Bacteria</taxon>
        <taxon>Pseudomonadati</taxon>
        <taxon>Bacteroidota</taxon>
        <taxon>Cytophagia</taxon>
        <taxon>Cytophagales</taxon>
        <taxon>Hymenobacteraceae</taxon>
        <taxon>Hymenobacter</taxon>
    </lineage>
</organism>
<keyword evidence="3" id="KW-1185">Reference proteome</keyword>
<dbReference type="Gene3D" id="3.40.710.10">
    <property type="entry name" value="DD-peptidase/beta-lactamase superfamily"/>
    <property type="match status" value="1"/>
</dbReference>
<dbReference type="RefSeq" id="WP_380203048.1">
    <property type="nucleotide sequence ID" value="NZ_JBHTEK010000001.1"/>
</dbReference>
<dbReference type="InterPro" id="IPR000667">
    <property type="entry name" value="Peptidase_S13"/>
</dbReference>
<dbReference type="EMBL" id="JBHTEK010000001">
    <property type="protein sequence ID" value="MFC7668043.1"/>
    <property type="molecule type" value="Genomic_DNA"/>
</dbReference>
<evidence type="ECO:0000313" key="2">
    <source>
        <dbReference type="EMBL" id="MFC7668043.1"/>
    </source>
</evidence>
<dbReference type="InterPro" id="IPR012338">
    <property type="entry name" value="Beta-lactam/transpept-like"/>
</dbReference>
<sequence length="222" mass="24123">MLRPIYFLLLLTLGATQLPACAQSSDTTVAVVLPAGKLPWLQLQLDSSAILRQHQVGISLADAATGETLFSYNDARYFTPASMMKLFSFYAGLHLLPDSLPSLRYFSRGDTLFFQGTGDPTFLHGDVPSRRAYTFLQSRPEKMLAYCDIATVPTYGPRPGLGRFHVLFPARAHGVSYLWQHGALLCRRPAAPQAHRRVCRAGARPGPAPAGTGAAALLCPAH</sequence>
<dbReference type="SUPFAM" id="SSF56601">
    <property type="entry name" value="beta-lactamase/transpeptidase-like"/>
    <property type="match status" value="1"/>
</dbReference>
<dbReference type="GO" id="GO:0009002">
    <property type="term" value="F:serine-type D-Ala-D-Ala carboxypeptidase activity"/>
    <property type="evidence" value="ECO:0007669"/>
    <property type="project" value="UniProtKB-EC"/>
</dbReference>
<feature type="chain" id="PRO_5047226319" evidence="1">
    <location>
        <begin position="23"/>
        <end position="222"/>
    </location>
</feature>
<keyword evidence="1" id="KW-0732">Signal</keyword>
<dbReference type="Proteomes" id="UP001596513">
    <property type="component" value="Unassembled WGS sequence"/>
</dbReference>
<gene>
    <name evidence="2" type="ORF">ACFQT0_12090</name>
</gene>
<dbReference type="EC" id="3.4.16.4" evidence="2"/>
<proteinExistence type="predicted"/>